<dbReference type="Proteomes" id="UP000270296">
    <property type="component" value="Unassembled WGS sequence"/>
</dbReference>
<dbReference type="EMBL" id="UZAM01017418">
    <property type="protein sequence ID" value="VDP47194.1"/>
    <property type="molecule type" value="Genomic_DNA"/>
</dbReference>
<gene>
    <name evidence="2" type="ORF">SBAD_LOCUS12302</name>
</gene>
<keyword evidence="1" id="KW-0732">Signal</keyword>
<accession>A0A3P8EQE7</accession>
<name>A0A3P8EQE7_9BILA</name>
<dbReference type="OrthoDB" id="263283at2759"/>
<reference evidence="2 3" key="1">
    <citation type="submission" date="2018-11" db="EMBL/GenBank/DDBJ databases">
        <authorList>
            <consortium name="Pathogen Informatics"/>
        </authorList>
    </citation>
    <scope>NUCLEOTIDE SEQUENCE [LARGE SCALE GENOMIC DNA]</scope>
</reference>
<sequence>MRRKKFVYVVAFFAALWFHNTLALTTCVNVNVFWRHLDADNYNSKDLYGNHDLVLASKAFSSLRHVISSLDALPSPYREFYYLRAEESLKFASNHREDSSPAS</sequence>
<proteinExistence type="predicted"/>
<evidence type="ECO:0000256" key="1">
    <source>
        <dbReference type="SAM" id="SignalP"/>
    </source>
</evidence>
<feature type="chain" id="PRO_5018018048" evidence="1">
    <location>
        <begin position="24"/>
        <end position="103"/>
    </location>
</feature>
<dbReference type="AlphaFoldDB" id="A0A3P8EQE7"/>
<evidence type="ECO:0000313" key="3">
    <source>
        <dbReference type="Proteomes" id="UP000270296"/>
    </source>
</evidence>
<organism evidence="2 3">
    <name type="scientific">Soboliphyme baturini</name>
    <dbReference type="NCBI Taxonomy" id="241478"/>
    <lineage>
        <taxon>Eukaryota</taxon>
        <taxon>Metazoa</taxon>
        <taxon>Ecdysozoa</taxon>
        <taxon>Nematoda</taxon>
        <taxon>Enoplea</taxon>
        <taxon>Dorylaimia</taxon>
        <taxon>Dioctophymatida</taxon>
        <taxon>Dioctophymatoidea</taxon>
        <taxon>Soboliphymatidae</taxon>
        <taxon>Soboliphyme</taxon>
    </lineage>
</organism>
<feature type="signal peptide" evidence="1">
    <location>
        <begin position="1"/>
        <end position="23"/>
    </location>
</feature>
<keyword evidence="3" id="KW-1185">Reference proteome</keyword>
<dbReference type="Gene3D" id="6.10.140.1470">
    <property type="match status" value="1"/>
</dbReference>
<evidence type="ECO:0000313" key="2">
    <source>
        <dbReference type="EMBL" id="VDP47194.1"/>
    </source>
</evidence>
<protein>
    <submittedName>
        <fullName evidence="2">Uncharacterized protein</fullName>
    </submittedName>
</protein>